<dbReference type="Proteomes" id="UP000550401">
    <property type="component" value="Unassembled WGS sequence"/>
</dbReference>
<dbReference type="AlphaFoldDB" id="A0A839ERP4"/>
<accession>A0A839ERP4</accession>
<proteinExistence type="predicted"/>
<sequence>MRPMIRFLLPALACAVLGACVETRFESPLGDNIETCDTAWKGLWFEADDDMRRADGERHLTGFAVDEACAFTLLEQPEAGGPLKRTRVPINYVHAHGDDYVVVSDAALHGLVDLKAPYDIDPPPQKSFFFAKYRVRGDRLEVRKVDDAKAAKLVVDGTLEGTVQKSRNELHVYVRGGRQQMLDLVRRHDLFESKPSLVFTRSREDLQDFERSLQRGAAQEPRR</sequence>
<reference evidence="2 3" key="1">
    <citation type="submission" date="2020-07" db="EMBL/GenBank/DDBJ databases">
        <title>Genomic Encyclopedia of Type Strains, Phase IV (KMG-V): Genome sequencing to study the core and pangenomes of soil and plant-associated prokaryotes.</title>
        <authorList>
            <person name="Whitman W."/>
        </authorList>
    </citation>
    <scope>NUCLEOTIDE SEQUENCE [LARGE SCALE GENOMIC DNA]</scope>
    <source>
        <strain evidence="2 3">RH2WT43</strain>
    </source>
</reference>
<dbReference type="EMBL" id="JACGXL010000001">
    <property type="protein sequence ID" value="MBA8886425.1"/>
    <property type="molecule type" value="Genomic_DNA"/>
</dbReference>
<feature type="signal peptide" evidence="1">
    <location>
        <begin position="1"/>
        <end position="18"/>
    </location>
</feature>
<keyword evidence="3" id="KW-1185">Reference proteome</keyword>
<dbReference type="PROSITE" id="PS51257">
    <property type="entry name" value="PROKAR_LIPOPROTEIN"/>
    <property type="match status" value="1"/>
</dbReference>
<feature type="chain" id="PRO_5032345766" description="Lipoprotein" evidence="1">
    <location>
        <begin position="19"/>
        <end position="223"/>
    </location>
</feature>
<gene>
    <name evidence="2" type="ORF">FHW12_000616</name>
</gene>
<comment type="caution">
    <text evidence="2">The sequence shown here is derived from an EMBL/GenBank/DDBJ whole genome shotgun (WGS) entry which is preliminary data.</text>
</comment>
<keyword evidence="1" id="KW-0732">Signal</keyword>
<name>A0A839ERP4_9GAMM</name>
<protein>
    <recommendedName>
        <fullName evidence="4">Lipoprotein</fullName>
    </recommendedName>
</protein>
<evidence type="ECO:0000313" key="3">
    <source>
        <dbReference type="Proteomes" id="UP000550401"/>
    </source>
</evidence>
<organism evidence="2 3">
    <name type="scientific">Dokdonella fugitiva</name>
    <dbReference type="NCBI Taxonomy" id="328517"/>
    <lineage>
        <taxon>Bacteria</taxon>
        <taxon>Pseudomonadati</taxon>
        <taxon>Pseudomonadota</taxon>
        <taxon>Gammaproteobacteria</taxon>
        <taxon>Lysobacterales</taxon>
        <taxon>Rhodanobacteraceae</taxon>
        <taxon>Dokdonella</taxon>
    </lineage>
</organism>
<evidence type="ECO:0000313" key="2">
    <source>
        <dbReference type="EMBL" id="MBA8886425.1"/>
    </source>
</evidence>
<dbReference type="RefSeq" id="WP_182529509.1">
    <property type="nucleotide sequence ID" value="NZ_JACGXL010000001.1"/>
</dbReference>
<evidence type="ECO:0000256" key="1">
    <source>
        <dbReference type="SAM" id="SignalP"/>
    </source>
</evidence>
<evidence type="ECO:0008006" key="4">
    <source>
        <dbReference type="Google" id="ProtNLM"/>
    </source>
</evidence>